<dbReference type="InterPro" id="IPR055431">
    <property type="entry name" value="RsgI_M"/>
</dbReference>
<comment type="caution">
    <text evidence="4">The sequence shown here is derived from an EMBL/GenBank/DDBJ whole genome shotgun (WGS) entry which is preliminary data.</text>
</comment>
<protein>
    <recommendedName>
        <fullName evidence="3">Anti-sigma factor RsgI-like middle domain-containing protein</fullName>
    </recommendedName>
</protein>
<feature type="transmembrane region" description="Helical" evidence="2">
    <location>
        <begin position="43"/>
        <end position="62"/>
    </location>
</feature>
<dbReference type="EMBL" id="DVJP01000050">
    <property type="protein sequence ID" value="HIS76659.1"/>
    <property type="molecule type" value="Genomic_DNA"/>
</dbReference>
<accession>A0A9D1JZI9</accession>
<keyword evidence="2" id="KW-0812">Transmembrane</keyword>
<dbReference type="Proteomes" id="UP000824002">
    <property type="component" value="Unassembled WGS sequence"/>
</dbReference>
<evidence type="ECO:0000259" key="3">
    <source>
        <dbReference type="Pfam" id="PF23750"/>
    </source>
</evidence>
<evidence type="ECO:0000256" key="2">
    <source>
        <dbReference type="SAM" id="Phobius"/>
    </source>
</evidence>
<dbReference type="Pfam" id="PF23750">
    <property type="entry name" value="RsgI_M"/>
    <property type="match status" value="1"/>
</dbReference>
<evidence type="ECO:0000256" key="1">
    <source>
        <dbReference type="SAM" id="MobiDB-lite"/>
    </source>
</evidence>
<name>A0A9D1JZI9_9FIRM</name>
<dbReference type="AlphaFoldDB" id="A0A9D1JZI9"/>
<keyword evidence="2" id="KW-1133">Transmembrane helix</keyword>
<organism evidence="4 5">
    <name type="scientific">Candidatus Merdivicinus excrementipullorum</name>
    <dbReference type="NCBI Taxonomy" id="2840867"/>
    <lineage>
        <taxon>Bacteria</taxon>
        <taxon>Bacillati</taxon>
        <taxon>Bacillota</taxon>
        <taxon>Clostridia</taxon>
        <taxon>Eubacteriales</taxon>
        <taxon>Oscillospiraceae</taxon>
        <taxon>Oscillospiraceae incertae sedis</taxon>
        <taxon>Candidatus Merdivicinus</taxon>
    </lineage>
</organism>
<evidence type="ECO:0000313" key="5">
    <source>
        <dbReference type="Proteomes" id="UP000824002"/>
    </source>
</evidence>
<keyword evidence="2" id="KW-0472">Membrane</keyword>
<sequence length="256" mass="28235">MHDSLKKALDQVRAEGELKQKTKEYVFQKTQGCKRAKKAGFRIFLPAAACMLFLFLGGYWLYFTPTAEISMDINPSIELAVNRFDRVISVDGWNEDGKELAGSLDVWNLEYTEAVNRVLENEKVAALLSKDGILTIAVVGDDEAQREQILSGVQACTAGEKNAACYSASPEEVEAAHELGLSYGKYRAFLELQELDPSITAEEIRNMPMREIRDLIQSFTDGESDDAGTGNGTGGTRGNGKGRGQQKRHGKSCERN</sequence>
<feature type="region of interest" description="Disordered" evidence="1">
    <location>
        <begin position="220"/>
        <end position="256"/>
    </location>
</feature>
<gene>
    <name evidence="4" type="ORF">IAB51_07590</name>
</gene>
<proteinExistence type="predicted"/>
<feature type="domain" description="Anti-sigma factor RsgI-like middle" evidence="3">
    <location>
        <begin position="67"/>
        <end position="189"/>
    </location>
</feature>
<evidence type="ECO:0000313" key="4">
    <source>
        <dbReference type="EMBL" id="HIS76659.1"/>
    </source>
</evidence>
<feature type="compositionally biased region" description="Gly residues" evidence="1">
    <location>
        <begin position="229"/>
        <end position="243"/>
    </location>
</feature>
<reference evidence="4" key="2">
    <citation type="journal article" date="2021" name="PeerJ">
        <title>Extensive microbial diversity within the chicken gut microbiome revealed by metagenomics and culture.</title>
        <authorList>
            <person name="Gilroy R."/>
            <person name="Ravi A."/>
            <person name="Getino M."/>
            <person name="Pursley I."/>
            <person name="Horton D.L."/>
            <person name="Alikhan N.F."/>
            <person name="Baker D."/>
            <person name="Gharbi K."/>
            <person name="Hall N."/>
            <person name="Watson M."/>
            <person name="Adriaenssens E.M."/>
            <person name="Foster-Nyarko E."/>
            <person name="Jarju S."/>
            <person name="Secka A."/>
            <person name="Antonio M."/>
            <person name="Oren A."/>
            <person name="Chaudhuri R.R."/>
            <person name="La Ragione R."/>
            <person name="Hildebrand F."/>
            <person name="Pallen M.J."/>
        </authorList>
    </citation>
    <scope>NUCLEOTIDE SEQUENCE</scope>
    <source>
        <strain evidence="4">CHK199-13235</strain>
    </source>
</reference>
<reference evidence="4" key="1">
    <citation type="submission" date="2020-10" db="EMBL/GenBank/DDBJ databases">
        <authorList>
            <person name="Gilroy R."/>
        </authorList>
    </citation>
    <scope>NUCLEOTIDE SEQUENCE</scope>
    <source>
        <strain evidence="4">CHK199-13235</strain>
    </source>
</reference>